<dbReference type="GO" id="GO:0008270">
    <property type="term" value="F:zinc ion binding"/>
    <property type="evidence" value="ECO:0007669"/>
    <property type="project" value="InterPro"/>
</dbReference>
<dbReference type="PROSITE" id="PS50048">
    <property type="entry name" value="ZN2_CY6_FUNGAL_2"/>
    <property type="match status" value="1"/>
</dbReference>
<keyword evidence="4" id="KW-0539">Nucleus</keyword>
<evidence type="ECO:0000256" key="4">
    <source>
        <dbReference type="ARBA" id="ARBA00023242"/>
    </source>
</evidence>
<name>A0A9W9JIW5_9EURO</name>
<dbReference type="CDD" id="cd00067">
    <property type="entry name" value="GAL4"/>
    <property type="match status" value="1"/>
</dbReference>
<dbReference type="RefSeq" id="XP_058306238.1">
    <property type="nucleotide sequence ID" value="XM_058453989.1"/>
</dbReference>
<gene>
    <name evidence="6" type="ORF">N7498_006927</name>
</gene>
<dbReference type="AlphaFoldDB" id="A0A9W9JIW5"/>
<evidence type="ECO:0000256" key="1">
    <source>
        <dbReference type="ARBA" id="ARBA00023015"/>
    </source>
</evidence>
<dbReference type="OrthoDB" id="4356994at2759"/>
<reference evidence="6" key="1">
    <citation type="submission" date="2022-12" db="EMBL/GenBank/DDBJ databases">
        <authorList>
            <person name="Petersen C."/>
        </authorList>
    </citation>
    <scope>NUCLEOTIDE SEQUENCE</scope>
    <source>
        <strain evidence="6">IBT 15544</strain>
    </source>
</reference>
<dbReference type="GO" id="GO:0000981">
    <property type="term" value="F:DNA-binding transcription factor activity, RNA polymerase II-specific"/>
    <property type="evidence" value="ECO:0007669"/>
    <property type="project" value="InterPro"/>
</dbReference>
<evidence type="ECO:0000256" key="3">
    <source>
        <dbReference type="ARBA" id="ARBA00023163"/>
    </source>
</evidence>
<dbReference type="EMBL" id="JAPQKR010000014">
    <property type="protein sequence ID" value="KAJ5197810.1"/>
    <property type="molecule type" value="Genomic_DNA"/>
</dbReference>
<keyword evidence="1" id="KW-0805">Transcription regulation</keyword>
<dbReference type="GO" id="GO:0003677">
    <property type="term" value="F:DNA binding"/>
    <property type="evidence" value="ECO:0007669"/>
    <property type="project" value="UniProtKB-KW"/>
</dbReference>
<organism evidence="6 7">
    <name type="scientific">Penicillium cinerascens</name>
    <dbReference type="NCBI Taxonomy" id="70096"/>
    <lineage>
        <taxon>Eukaryota</taxon>
        <taxon>Fungi</taxon>
        <taxon>Dikarya</taxon>
        <taxon>Ascomycota</taxon>
        <taxon>Pezizomycotina</taxon>
        <taxon>Eurotiomycetes</taxon>
        <taxon>Eurotiomycetidae</taxon>
        <taxon>Eurotiales</taxon>
        <taxon>Aspergillaceae</taxon>
        <taxon>Penicillium</taxon>
    </lineage>
</organism>
<dbReference type="Pfam" id="PF00172">
    <property type="entry name" value="Zn_clus"/>
    <property type="match status" value="1"/>
</dbReference>
<dbReference type="InterPro" id="IPR036864">
    <property type="entry name" value="Zn2-C6_fun-type_DNA-bd_sf"/>
</dbReference>
<evidence type="ECO:0000313" key="7">
    <source>
        <dbReference type="Proteomes" id="UP001150904"/>
    </source>
</evidence>
<dbReference type="CDD" id="cd12148">
    <property type="entry name" value="fungal_TF_MHR"/>
    <property type="match status" value="1"/>
</dbReference>
<dbReference type="Gene3D" id="4.10.240.10">
    <property type="entry name" value="Zn(2)-C6 fungal-type DNA-binding domain"/>
    <property type="match status" value="1"/>
</dbReference>
<dbReference type="PANTHER" id="PTHR47785">
    <property type="entry name" value="ZN(II)2CYS6 TRANSCRIPTION FACTOR (EUROFUNG)-RELATED-RELATED"/>
    <property type="match status" value="1"/>
</dbReference>
<keyword evidence="2" id="KW-0238">DNA-binding</keyword>
<dbReference type="PROSITE" id="PS00463">
    <property type="entry name" value="ZN2_CY6_FUNGAL_1"/>
    <property type="match status" value="1"/>
</dbReference>
<keyword evidence="3" id="KW-0804">Transcription</keyword>
<evidence type="ECO:0000313" key="6">
    <source>
        <dbReference type="EMBL" id="KAJ5197810.1"/>
    </source>
</evidence>
<proteinExistence type="predicted"/>
<evidence type="ECO:0000259" key="5">
    <source>
        <dbReference type="PROSITE" id="PS50048"/>
    </source>
</evidence>
<sequence length="647" mass="74151">MEFDSRISRKRDSRTRAPTACQTCRMRKTRCDNTRPTCSYCSLQGAECIYPEASPHAAPFSLESANSEILQRLGHITTLLEDIKQDNDSTISSHRSLKGSFYELTMPHSSPLMTPGSLAGNYSLRRSDAAEERSSEHDPLTLYAANSPEYMLRWPIFNRVITDAEKHIRSFLLDSLDNQAQSNIPPPRQAGIGSLLDDIQLLVRKYLHLVHRRNPVVDAEKLERYAREVTVQGLGWDGPSCQVLLACALGCCTSDYVLPDTPEDLDQLQKPPPCDASIEIAEAYFHAAKQRLGSLHTSSTDIQCYLLAGFYHRHAMRPLEAWFCFQQASCRLEVRLRSLCREQWTADVNYHNLESRLYWSCIQAEHEMQSELPLWSSGLESLGYAEPFPKFPKSSTTSPDKMEDDDLLAKSSPEISGTDEEKGWRFYIGSICNRRTVNDMLEDMWRSGEQAWVTNVAGIVEKTNQAEKVLFHWYQMSTSGLPGPTQNNQDLESLMMGRLCFCLEKIYRPVLYLALHYPSLPKYLHNNEIFRTVFDQAQKALDNCVRLIPRLWYNWRHEWIWNCMRVTFSAAIQITAAVLSQMQSASNPGGWTLSPPYNWPALVRLSIRTLRLWERESIDLEIMRSTLERMYQGTCRLAGVRPEMYPV</sequence>
<evidence type="ECO:0000256" key="2">
    <source>
        <dbReference type="ARBA" id="ARBA00023125"/>
    </source>
</evidence>
<dbReference type="InterPro" id="IPR053181">
    <property type="entry name" value="EcdB-like_regulator"/>
</dbReference>
<feature type="domain" description="Zn(2)-C6 fungal-type" evidence="5">
    <location>
        <begin position="20"/>
        <end position="50"/>
    </location>
</feature>
<comment type="caution">
    <text evidence="6">The sequence shown here is derived from an EMBL/GenBank/DDBJ whole genome shotgun (WGS) entry which is preliminary data.</text>
</comment>
<dbReference type="SMART" id="SM00066">
    <property type="entry name" value="GAL4"/>
    <property type="match status" value="1"/>
</dbReference>
<keyword evidence="7" id="KW-1185">Reference proteome</keyword>
<dbReference type="GeneID" id="83181290"/>
<dbReference type="PANTHER" id="PTHR47785:SF5">
    <property type="entry name" value="ZN(II)2CYS6 TRANSCRIPTION FACTOR (EUROFUNG)"/>
    <property type="match status" value="1"/>
</dbReference>
<protein>
    <recommendedName>
        <fullName evidence="5">Zn(2)-C6 fungal-type domain-containing protein</fullName>
    </recommendedName>
</protein>
<dbReference type="InterPro" id="IPR001138">
    <property type="entry name" value="Zn2Cys6_DnaBD"/>
</dbReference>
<accession>A0A9W9JIW5</accession>
<dbReference type="Proteomes" id="UP001150904">
    <property type="component" value="Unassembled WGS sequence"/>
</dbReference>
<dbReference type="SUPFAM" id="SSF57701">
    <property type="entry name" value="Zn2/Cys6 DNA-binding domain"/>
    <property type="match status" value="1"/>
</dbReference>
<reference evidence="6" key="2">
    <citation type="journal article" date="2023" name="IMA Fungus">
        <title>Comparative genomic study of the Penicillium genus elucidates a diverse pangenome and 15 lateral gene transfer events.</title>
        <authorList>
            <person name="Petersen C."/>
            <person name="Sorensen T."/>
            <person name="Nielsen M.R."/>
            <person name="Sondergaard T.E."/>
            <person name="Sorensen J.L."/>
            <person name="Fitzpatrick D.A."/>
            <person name="Frisvad J.C."/>
            <person name="Nielsen K.L."/>
        </authorList>
    </citation>
    <scope>NUCLEOTIDE SEQUENCE</scope>
    <source>
        <strain evidence="6">IBT 15544</strain>
    </source>
</reference>